<dbReference type="Gene3D" id="3.40.30.10">
    <property type="entry name" value="Glutaredoxin"/>
    <property type="match status" value="1"/>
</dbReference>
<feature type="site" description="Deprotonates C-terminal active site Cys" evidence="8">
    <location>
        <position position="24"/>
    </location>
</feature>
<dbReference type="InterPro" id="IPR017937">
    <property type="entry name" value="Thioredoxin_CS"/>
</dbReference>
<feature type="active site" description="Nucleophile" evidence="8">
    <location>
        <position position="30"/>
    </location>
</feature>
<reference evidence="11 12" key="1">
    <citation type="submission" date="2019-12" db="EMBL/GenBank/DDBJ databases">
        <title>Nocardia macrotermitis sp. nov. and Nocardia aurantia sp. nov., isolated from the gut of the fungus growing-termite Macrotermes natalensis.</title>
        <authorList>
            <person name="Christine B."/>
            <person name="Rene B."/>
        </authorList>
    </citation>
    <scope>NUCLEOTIDE SEQUENCE [LARGE SCALE GENOMIC DNA]</scope>
    <source>
        <strain evidence="11 12">DSM 102126</strain>
    </source>
</reference>
<dbReference type="AlphaFoldDB" id="A0A6I4WEB2"/>
<keyword evidence="4 9" id="KW-1015">Disulfide bond</keyword>
<dbReference type="InterPro" id="IPR013766">
    <property type="entry name" value="Thioredoxin_domain"/>
</dbReference>
<feature type="site" description="Contributes to redox potential value" evidence="8">
    <location>
        <position position="32"/>
    </location>
</feature>
<keyword evidence="5 9" id="KW-0676">Redox-active center</keyword>
<name>A0A6I4WEB2_9ACTN</name>
<dbReference type="EMBL" id="WUTW01000011">
    <property type="protein sequence ID" value="MXQ68138.1"/>
    <property type="molecule type" value="Genomic_DNA"/>
</dbReference>
<accession>A0A6I4WEB2</accession>
<dbReference type="InterPro" id="IPR005746">
    <property type="entry name" value="Thioredoxin"/>
</dbReference>
<dbReference type="Pfam" id="PF00085">
    <property type="entry name" value="Thioredoxin"/>
    <property type="match status" value="1"/>
</dbReference>
<evidence type="ECO:0000256" key="3">
    <source>
        <dbReference type="ARBA" id="ARBA00022982"/>
    </source>
</evidence>
<keyword evidence="12" id="KW-1185">Reference proteome</keyword>
<dbReference type="NCBIfam" id="TIGR01068">
    <property type="entry name" value="thioredoxin"/>
    <property type="match status" value="1"/>
</dbReference>
<feature type="active site" description="Nucleophile" evidence="8">
    <location>
        <position position="33"/>
    </location>
</feature>
<dbReference type="GO" id="GO:0015035">
    <property type="term" value="F:protein-disulfide reductase activity"/>
    <property type="evidence" value="ECO:0007669"/>
    <property type="project" value="UniProtKB-UniRule"/>
</dbReference>
<dbReference type="CDD" id="cd02947">
    <property type="entry name" value="TRX_family"/>
    <property type="match status" value="1"/>
</dbReference>
<dbReference type="OrthoDB" id="9790390at2"/>
<dbReference type="PANTHER" id="PTHR45663">
    <property type="entry name" value="GEO12009P1"/>
    <property type="match status" value="1"/>
</dbReference>
<dbReference type="GO" id="GO:0005829">
    <property type="term" value="C:cytosol"/>
    <property type="evidence" value="ECO:0007669"/>
    <property type="project" value="TreeGrafter"/>
</dbReference>
<evidence type="ECO:0000256" key="6">
    <source>
        <dbReference type="NCBIfam" id="TIGR01068"/>
    </source>
</evidence>
<dbReference type="PROSITE" id="PS51352">
    <property type="entry name" value="THIOREDOXIN_2"/>
    <property type="match status" value="1"/>
</dbReference>
<protein>
    <recommendedName>
        <fullName evidence="6 7">Thioredoxin</fullName>
    </recommendedName>
</protein>
<evidence type="ECO:0000313" key="12">
    <source>
        <dbReference type="Proteomes" id="UP000431901"/>
    </source>
</evidence>
<proteinExistence type="inferred from homology"/>
<evidence type="ECO:0000313" key="11">
    <source>
        <dbReference type="EMBL" id="MXQ68138.1"/>
    </source>
</evidence>
<comment type="caution">
    <text evidence="11">The sequence shown here is derived from an EMBL/GenBank/DDBJ whole genome shotgun (WGS) entry which is preliminary data.</text>
</comment>
<dbReference type="Proteomes" id="UP000431901">
    <property type="component" value="Unassembled WGS sequence"/>
</dbReference>
<dbReference type="PIRSF" id="PIRSF000077">
    <property type="entry name" value="Thioredoxin"/>
    <property type="match status" value="1"/>
</dbReference>
<dbReference type="RefSeq" id="WP_161106332.1">
    <property type="nucleotide sequence ID" value="NZ_JBHLYI010000014.1"/>
</dbReference>
<dbReference type="PANTHER" id="PTHR45663:SF40">
    <property type="entry name" value="THIOREDOXIN 2"/>
    <property type="match status" value="1"/>
</dbReference>
<dbReference type="PRINTS" id="PR00421">
    <property type="entry name" value="THIOREDOXIN"/>
</dbReference>
<dbReference type="SUPFAM" id="SSF52833">
    <property type="entry name" value="Thioredoxin-like"/>
    <property type="match status" value="1"/>
</dbReference>
<evidence type="ECO:0000256" key="4">
    <source>
        <dbReference type="ARBA" id="ARBA00023157"/>
    </source>
</evidence>
<evidence type="ECO:0000256" key="9">
    <source>
        <dbReference type="PIRSR" id="PIRSR000077-4"/>
    </source>
</evidence>
<evidence type="ECO:0000256" key="2">
    <source>
        <dbReference type="ARBA" id="ARBA00022448"/>
    </source>
</evidence>
<dbReference type="PROSITE" id="PS00194">
    <property type="entry name" value="THIOREDOXIN_1"/>
    <property type="match status" value="1"/>
</dbReference>
<evidence type="ECO:0000256" key="1">
    <source>
        <dbReference type="ARBA" id="ARBA00008987"/>
    </source>
</evidence>
<evidence type="ECO:0000256" key="7">
    <source>
        <dbReference type="PIRNR" id="PIRNR000077"/>
    </source>
</evidence>
<dbReference type="InterPro" id="IPR036249">
    <property type="entry name" value="Thioredoxin-like_sf"/>
</dbReference>
<evidence type="ECO:0000256" key="8">
    <source>
        <dbReference type="PIRSR" id="PIRSR000077-1"/>
    </source>
</evidence>
<keyword evidence="3" id="KW-0249">Electron transport</keyword>
<sequence>MATVTLTAGNFDATAQGDGIVLIDFWAAWCGPCRRFAPVFEKAAEAHTDITFGKVDTEAEPALSQRFGITSIPTLMAVRDGVIVYAEPGAVPAASLEKIIEAVRDLDMDEVRSRMA</sequence>
<feature type="disulfide bond" description="Redox-active" evidence="9">
    <location>
        <begin position="30"/>
        <end position="33"/>
    </location>
</feature>
<gene>
    <name evidence="11" type="primary">trxA</name>
    <name evidence="11" type="ORF">GQ466_29390</name>
</gene>
<evidence type="ECO:0000256" key="5">
    <source>
        <dbReference type="ARBA" id="ARBA00023284"/>
    </source>
</evidence>
<feature type="domain" description="Thioredoxin" evidence="10">
    <location>
        <begin position="1"/>
        <end position="105"/>
    </location>
</feature>
<comment type="similarity">
    <text evidence="1 7">Belongs to the thioredoxin family.</text>
</comment>
<feature type="site" description="Contributes to redox potential value" evidence="8">
    <location>
        <position position="31"/>
    </location>
</feature>
<organism evidence="11 12">
    <name type="scientific">Actinomadura rayongensis</name>
    <dbReference type="NCBI Taxonomy" id="1429076"/>
    <lineage>
        <taxon>Bacteria</taxon>
        <taxon>Bacillati</taxon>
        <taxon>Actinomycetota</taxon>
        <taxon>Actinomycetes</taxon>
        <taxon>Streptosporangiales</taxon>
        <taxon>Thermomonosporaceae</taxon>
        <taxon>Actinomadura</taxon>
    </lineage>
</organism>
<evidence type="ECO:0000259" key="10">
    <source>
        <dbReference type="PROSITE" id="PS51352"/>
    </source>
</evidence>
<keyword evidence="2" id="KW-0813">Transport</keyword>